<evidence type="ECO:0000256" key="1">
    <source>
        <dbReference type="SAM" id="Phobius"/>
    </source>
</evidence>
<feature type="transmembrane region" description="Helical" evidence="1">
    <location>
        <begin position="50"/>
        <end position="70"/>
    </location>
</feature>
<keyword evidence="3" id="KW-1185">Reference proteome</keyword>
<evidence type="ECO:0000313" key="3">
    <source>
        <dbReference type="Proteomes" id="UP000053681"/>
    </source>
</evidence>
<dbReference type="Proteomes" id="UP000053681">
    <property type="component" value="Unassembled WGS sequence"/>
</dbReference>
<protein>
    <submittedName>
        <fullName evidence="2">Uncharacterized protein</fullName>
    </submittedName>
</protein>
<dbReference type="RefSeq" id="WP_035321301.1">
    <property type="nucleotide sequence ID" value="NZ_KQ758629.1"/>
</dbReference>
<proteinExistence type="predicted"/>
<reference evidence="2 3" key="1">
    <citation type="submission" date="2015-11" db="EMBL/GenBank/DDBJ databases">
        <title>Bacillus caseinolyticus sp nov.</title>
        <authorList>
            <person name="Dastager S.G."/>
            <person name="Mawlankar R."/>
        </authorList>
    </citation>
    <scope>NUCLEOTIDE SEQUENCE [LARGE SCALE GENOMIC DNA]</scope>
    <source>
        <strain evidence="2 3">SGD-V-76</strain>
    </source>
</reference>
<keyword evidence="1" id="KW-0812">Transmembrane</keyword>
<feature type="transmembrane region" description="Helical" evidence="1">
    <location>
        <begin position="23"/>
        <end position="44"/>
    </location>
</feature>
<name>A0A0V8JQH5_9BACI</name>
<dbReference type="GeneID" id="93682826"/>
<keyword evidence="1" id="KW-0472">Membrane</keyword>
<sequence length="78" mass="9629">MFLMFVYIGGILFFLKVLKDRDFIWLLFLLPFSFFVLFYETSYFNHIPVWGKLVFFTSSFLMMYAMILVYNRFFRKEA</sequence>
<comment type="caution">
    <text evidence="2">The sequence shown here is derived from an EMBL/GenBank/DDBJ whole genome shotgun (WGS) entry which is preliminary data.</text>
</comment>
<organism evidence="2 3">
    <name type="scientific">Priestia veravalensis</name>
    <dbReference type="NCBI Taxonomy" id="1414648"/>
    <lineage>
        <taxon>Bacteria</taxon>
        <taxon>Bacillati</taxon>
        <taxon>Bacillota</taxon>
        <taxon>Bacilli</taxon>
        <taxon>Bacillales</taxon>
        <taxon>Bacillaceae</taxon>
        <taxon>Priestia</taxon>
    </lineage>
</organism>
<evidence type="ECO:0000313" key="2">
    <source>
        <dbReference type="EMBL" id="KSU89311.1"/>
    </source>
</evidence>
<keyword evidence="1" id="KW-1133">Transmembrane helix</keyword>
<dbReference type="EMBL" id="LNQP01000007">
    <property type="protein sequence ID" value="KSU89311.1"/>
    <property type="molecule type" value="Genomic_DNA"/>
</dbReference>
<dbReference type="AlphaFoldDB" id="A0A0V8JQH5"/>
<gene>
    <name evidence="2" type="ORF">AS180_03210</name>
</gene>
<accession>A0A0V8JQH5</accession>